<reference evidence="2 3" key="1">
    <citation type="submission" date="2022-10" db="EMBL/GenBank/DDBJ databases">
        <title>Paucibacter sp. hw1 Genome sequencing.</title>
        <authorList>
            <person name="Park S."/>
        </authorList>
    </citation>
    <scope>NUCLEOTIDE SEQUENCE [LARGE SCALE GENOMIC DNA]</scope>
    <source>
        <strain evidence="3">hw1</strain>
    </source>
</reference>
<dbReference type="RefSeq" id="WP_273599575.1">
    <property type="nucleotide sequence ID" value="NZ_JAQQXT010000003.1"/>
</dbReference>
<evidence type="ECO:0000313" key="2">
    <source>
        <dbReference type="EMBL" id="MDC8771260.1"/>
    </source>
</evidence>
<organism evidence="2 3">
    <name type="scientific">Roseateles albus</name>
    <dbReference type="NCBI Taxonomy" id="2987525"/>
    <lineage>
        <taxon>Bacteria</taxon>
        <taxon>Pseudomonadati</taxon>
        <taxon>Pseudomonadota</taxon>
        <taxon>Betaproteobacteria</taxon>
        <taxon>Burkholderiales</taxon>
        <taxon>Sphaerotilaceae</taxon>
        <taxon>Roseateles</taxon>
    </lineage>
</organism>
<evidence type="ECO:0000313" key="3">
    <source>
        <dbReference type="Proteomes" id="UP001221189"/>
    </source>
</evidence>
<evidence type="ECO:0000259" key="1">
    <source>
        <dbReference type="Pfam" id="PF10006"/>
    </source>
</evidence>
<dbReference type="InterPro" id="IPR018720">
    <property type="entry name" value="DUF2249"/>
</dbReference>
<comment type="caution">
    <text evidence="2">The sequence shown here is derived from an EMBL/GenBank/DDBJ whole genome shotgun (WGS) entry which is preliminary data.</text>
</comment>
<dbReference type="Pfam" id="PF10006">
    <property type="entry name" value="DUF2249"/>
    <property type="match status" value="1"/>
</dbReference>
<name>A0ABT5KBF0_9BURK</name>
<protein>
    <submittedName>
        <fullName evidence="2">DUF2249 domain-containing protein</fullName>
    </submittedName>
</protein>
<keyword evidence="3" id="KW-1185">Reference proteome</keyword>
<dbReference type="Proteomes" id="UP001221189">
    <property type="component" value="Unassembled WGS sequence"/>
</dbReference>
<feature type="domain" description="DUF2249" evidence="1">
    <location>
        <begin position="18"/>
        <end position="87"/>
    </location>
</feature>
<proteinExistence type="predicted"/>
<dbReference type="EMBL" id="JAQQXT010000003">
    <property type="protein sequence ID" value="MDC8771260.1"/>
    <property type="molecule type" value="Genomic_DNA"/>
</dbReference>
<gene>
    <name evidence="2" type="ORF">PRZ03_06730</name>
</gene>
<sequence>MNTSAASALSNSFASPAVIDVRLIPTQQRHGLIFQQFDSLAPGASFELHSDHEPLPLKQQFQAQWPGQFDWETLEAGPQLWRVRIARRPAAKSCCGCCSGAN</sequence>
<accession>A0ABT5KBF0</accession>